<gene>
    <name evidence="1" type="ORF">ENS19_06620</name>
</gene>
<organism evidence="1">
    <name type="scientific">Candidatus Methanomethylicus mesodigestus</name>
    <dbReference type="NCBI Taxonomy" id="1867258"/>
    <lineage>
        <taxon>Archaea</taxon>
        <taxon>Thermoproteota</taxon>
        <taxon>Methanosuratincolia</taxon>
        <taxon>Candidatus Methanomethylicales</taxon>
        <taxon>Candidatus Methanomethylicaceae</taxon>
        <taxon>Candidatus Methanomethylicus</taxon>
    </lineage>
</organism>
<sequence length="191" mass="22189">MGISIHYHGAVIANVSYINEILKTVSEYLFMYNIDDYDLSHNFKNNEEKLNIESYINSEMVPTNYFGNTILYTPRSMLREPISIINKRSLLANLHPDCETFVISFYKSKNNDVWIIPYSSVKTHYSPLWVHALICKILKKIEFMITKKGGIFSINDESNYYYSNNINDLKKSILQTNRLIGKVNPGLNMPE</sequence>
<protein>
    <submittedName>
        <fullName evidence="1">Uncharacterized protein</fullName>
    </submittedName>
</protein>
<name>A0A7C3J4X9_9CREN</name>
<accession>A0A7C3J4X9</accession>
<dbReference type="AlphaFoldDB" id="A0A7C3J4X9"/>
<comment type="caution">
    <text evidence="1">The sequence shown here is derived from an EMBL/GenBank/DDBJ whole genome shotgun (WGS) entry which is preliminary data.</text>
</comment>
<evidence type="ECO:0000313" key="1">
    <source>
        <dbReference type="EMBL" id="HFK20938.1"/>
    </source>
</evidence>
<proteinExistence type="predicted"/>
<reference evidence="1" key="1">
    <citation type="journal article" date="2020" name="mSystems">
        <title>Genome- and Community-Level Interaction Insights into Carbon Utilization and Element Cycling Functions of Hydrothermarchaeota in Hydrothermal Sediment.</title>
        <authorList>
            <person name="Zhou Z."/>
            <person name="Liu Y."/>
            <person name="Xu W."/>
            <person name="Pan J."/>
            <person name="Luo Z.H."/>
            <person name="Li M."/>
        </authorList>
    </citation>
    <scope>NUCLEOTIDE SEQUENCE [LARGE SCALE GENOMIC DNA]</scope>
    <source>
        <strain evidence="1">SpSt-468</strain>
    </source>
</reference>
<dbReference type="EMBL" id="DSTX01000011">
    <property type="protein sequence ID" value="HFK20938.1"/>
    <property type="molecule type" value="Genomic_DNA"/>
</dbReference>